<sequence>MKRCIAEFFGPLKKWDQSVQPNDIDCSQSSETATTSAELEQPEIVEYSKATQNFQSSRYDIGHFVNKGVDDATKYHLLLHCWVPDKS</sequence>
<reference evidence="2" key="1">
    <citation type="submission" date="2022-11" db="UniProtKB">
        <authorList>
            <consortium name="WormBaseParasite"/>
        </authorList>
    </citation>
    <scope>IDENTIFICATION</scope>
</reference>
<evidence type="ECO:0000313" key="1">
    <source>
        <dbReference type="Proteomes" id="UP000887565"/>
    </source>
</evidence>
<dbReference type="WBParaSite" id="nRc.2.0.1.t06326-RA">
    <property type="protein sequence ID" value="nRc.2.0.1.t06326-RA"/>
    <property type="gene ID" value="nRc.2.0.1.g06326"/>
</dbReference>
<dbReference type="AlphaFoldDB" id="A0A915HYI0"/>
<protein>
    <submittedName>
        <fullName evidence="2">Uncharacterized protein</fullName>
    </submittedName>
</protein>
<proteinExistence type="predicted"/>
<evidence type="ECO:0000313" key="2">
    <source>
        <dbReference type="WBParaSite" id="nRc.2.0.1.t06326-RA"/>
    </source>
</evidence>
<accession>A0A915HYI0</accession>
<keyword evidence="1" id="KW-1185">Reference proteome</keyword>
<name>A0A915HYI0_ROMCU</name>
<organism evidence="1 2">
    <name type="scientific">Romanomermis culicivorax</name>
    <name type="common">Nematode worm</name>
    <dbReference type="NCBI Taxonomy" id="13658"/>
    <lineage>
        <taxon>Eukaryota</taxon>
        <taxon>Metazoa</taxon>
        <taxon>Ecdysozoa</taxon>
        <taxon>Nematoda</taxon>
        <taxon>Enoplea</taxon>
        <taxon>Dorylaimia</taxon>
        <taxon>Mermithida</taxon>
        <taxon>Mermithoidea</taxon>
        <taxon>Mermithidae</taxon>
        <taxon>Romanomermis</taxon>
    </lineage>
</organism>
<dbReference type="Proteomes" id="UP000887565">
    <property type="component" value="Unplaced"/>
</dbReference>